<sequence length="198" mass="23532">MYKYADGRGWCDKDYSQFVSIKKDDDDEHGVPFTDAELKTLWENRSDDTAEMLLIMCYSGWRISEYIGLEVNLKDKYFMGGLKTDAGKNRTVPIHSLIYPMVKHRIEKYNRLLTCSAWEFRAREDELLERLNLQGEPKHTPHDCRHTFSRLCEKYEVKENDRKRMMGHSFKGDVTNKVYGHRELEDLRNEIEKIKINL</sequence>
<organism evidence="3 4">
    <name type="scientific">Enterocloster citroniae</name>
    <dbReference type="NCBI Taxonomy" id="358743"/>
    <lineage>
        <taxon>Bacteria</taxon>
        <taxon>Bacillati</taxon>
        <taxon>Bacillota</taxon>
        <taxon>Clostridia</taxon>
        <taxon>Lachnospirales</taxon>
        <taxon>Lachnospiraceae</taxon>
        <taxon>Enterocloster</taxon>
    </lineage>
</organism>
<dbReference type="GO" id="GO:0006310">
    <property type="term" value="P:DNA recombination"/>
    <property type="evidence" value="ECO:0007669"/>
    <property type="project" value="UniProtKB-KW"/>
</dbReference>
<evidence type="ECO:0000313" key="3">
    <source>
        <dbReference type="EMBL" id="MBT9812085.1"/>
    </source>
</evidence>
<dbReference type="PROSITE" id="PS51898">
    <property type="entry name" value="TYR_RECOMBINASE"/>
    <property type="match status" value="1"/>
</dbReference>
<dbReference type="AlphaFoldDB" id="A0AA41FIA8"/>
<dbReference type="Proteomes" id="UP000708338">
    <property type="component" value="Unassembled WGS sequence"/>
</dbReference>
<comment type="caution">
    <text evidence="3">The sequence shown here is derived from an EMBL/GenBank/DDBJ whole genome shotgun (WGS) entry which is preliminary data.</text>
</comment>
<evidence type="ECO:0000313" key="4">
    <source>
        <dbReference type="Proteomes" id="UP000708338"/>
    </source>
</evidence>
<proteinExistence type="predicted"/>
<dbReference type="Gene3D" id="1.10.443.10">
    <property type="entry name" value="Intergrase catalytic core"/>
    <property type="match status" value="1"/>
</dbReference>
<reference evidence="3" key="1">
    <citation type="journal article" date="2021" name="Gut Microbes">
        <title>A synthetic consortium of 100 gut commensals modulates the composition and function in a colon model of the microbiome of elderly subjects.</title>
        <authorList>
            <person name="Perez M."/>
            <person name="Ntemiri A."/>
            <person name="Tan H."/>
            <person name="Harris H.M.B."/>
            <person name="Roager H.M."/>
            <person name="Ribiere C."/>
            <person name="O'Toole P.W."/>
        </authorList>
    </citation>
    <scope>NUCLEOTIDE SEQUENCE</scope>
    <source>
        <strain evidence="3">MCC335</strain>
    </source>
</reference>
<gene>
    <name evidence="3" type="ORF">GPL26_20925</name>
</gene>
<dbReference type="GO" id="GO:0015074">
    <property type="term" value="P:DNA integration"/>
    <property type="evidence" value="ECO:0007669"/>
    <property type="project" value="InterPro"/>
</dbReference>
<dbReference type="SUPFAM" id="SSF56349">
    <property type="entry name" value="DNA breaking-rejoining enzymes"/>
    <property type="match status" value="1"/>
</dbReference>
<feature type="domain" description="Tyr recombinase" evidence="2">
    <location>
        <begin position="28"/>
        <end position="192"/>
    </location>
</feature>
<name>A0AA41FIA8_9FIRM</name>
<evidence type="ECO:0000256" key="1">
    <source>
        <dbReference type="ARBA" id="ARBA00023172"/>
    </source>
</evidence>
<evidence type="ECO:0000259" key="2">
    <source>
        <dbReference type="PROSITE" id="PS51898"/>
    </source>
</evidence>
<dbReference type="InterPro" id="IPR013762">
    <property type="entry name" value="Integrase-like_cat_sf"/>
</dbReference>
<dbReference type="GO" id="GO:0003677">
    <property type="term" value="F:DNA binding"/>
    <property type="evidence" value="ECO:0007669"/>
    <property type="project" value="InterPro"/>
</dbReference>
<accession>A0AA41FIA8</accession>
<dbReference type="InterPro" id="IPR011010">
    <property type="entry name" value="DNA_brk_join_enz"/>
</dbReference>
<protein>
    <submittedName>
        <fullName evidence="3">Tyrosine-type recombinase/integrase</fullName>
    </submittedName>
</protein>
<keyword evidence="1" id="KW-0233">DNA recombination</keyword>
<dbReference type="InterPro" id="IPR002104">
    <property type="entry name" value="Integrase_catalytic"/>
</dbReference>
<dbReference type="Pfam" id="PF00589">
    <property type="entry name" value="Phage_integrase"/>
    <property type="match status" value="1"/>
</dbReference>
<dbReference type="EMBL" id="WQPS01000043">
    <property type="protein sequence ID" value="MBT9812085.1"/>
    <property type="molecule type" value="Genomic_DNA"/>
</dbReference>